<dbReference type="Gene3D" id="3.40.50.1220">
    <property type="entry name" value="TPP-binding domain"/>
    <property type="match status" value="1"/>
</dbReference>
<organism evidence="7 8">
    <name type="scientific">Citricoccus nitrophenolicus</name>
    <dbReference type="NCBI Taxonomy" id="863575"/>
    <lineage>
        <taxon>Bacteria</taxon>
        <taxon>Bacillati</taxon>
        <taxon>Actinomycetota</taxon>
        <taxon>Actinomycetes</taxon>
        <taxon>Micrococcales</taxon>
        <taxon>Micrococcaceae</taxon>
        <taxon>Citricoccus</taxon>
    </lineage>
</organism>
<dbReference type="InterPro" id="IPR029035">
    <property type="entry name" value="DHS-like_NAD/FAD-binding_dom"/>
</dbReference>
<gene>
    <name evidence="7" type="ORF">ABDK96_01260</name>
</gene>
<evidence type="ECO:0000256" key="3">
    <source>
        <dbReference type="RuleBase" id="RU362132"/>
    </source>
</evidence>
<feature type="domain" description="Thiamine pyrophosphate enzyme central" evidence="4">
    <location>
        <begin position="193"/>
        <end position="324"/>
    </location>
</feature>
<dbReference type="CDD" id="cd00568">
    <property type="entry name" value="TPP_enzymes"/>
    <property type="match status" value="1"/>
</dbReference>
<dbReference type="InterPro" id="IPR045229">
    <property type="entry name" value="TPP_enz"/>
</dbReference>
<dbReference type="Gene3D" id="3.40.50.970">
    <property type="match status" value="2"/>
</dbReference>
<dbReference type="PANTHER" id="PTHR18968:SF13">
    <property type="entry name" value="ACETOLACTATE SYNTHASE CATALYTIC SUBUNIT, MITOCHONDRIAL"/>
    <property type="match status" value="1"/>
</dbReference>
<evidence type="ECO:0000259" key="5">
    <source>
        <dbReference type="Pfam" id="PF02775"/>
    </source>
</evidence>
<keyword evidence="2 3" id="KW-0786">Thiamine pyrophosphate</keyword>
<dbReference type="SUPFAM" id="SSF52518">
    <property type="entry name" value="Thiamin diphosphate-binding fold (THDP-binding)"/>
    <property type="match status" value="2"/>
</dbReference>
<dbReference type="InterPro" id="IPR012001">
    <property type="entry name" value="Thiamin_PyroP_enz_TPP-bd_dom"/>
</dbReference>
<dbReference type="CDD" id="cd07035">
    <property type="entry name" value="TPP_PYR_POX_like"/>
    <property type="match status" value="1"/>
</dbReference>
<dbReference type="Pfam" id="PF02776">
    <property type="entry name" value="TPP_enzyme_N"/>
    <property type="match status" value="1"/>
</dbReference>
<dbReference type="InterPro" id="IPR011766">
    <property type="entry name" value="TPP_enzyme_TPP-bd"/>
</dbReference>
<evidence type="ECO:0000256" key="1">
    <source>
        <dbReference type="ARBA" id="ARBA00007812"/>
    </source>
</evidence>
<dbReference type="RefSeq" id="WP_347918280.1">
    <property type="nucleotide sequence ID" value="NZ_JBDXMX010000001.1"/>
</dbReference>
<evidence type="ECO:0000313" key="8">
    <source>
        <dbReference type="Proteomes" id="UP001484097"/>
    </source>
</evidence>
<dbReference type="Proteomes" id="UP001484097">
    <property type="component" value="Unassembled WGS sequence"/>
</dbReference>
<dbReference type="Pfam" id="PF00205">
    <property type="entry name" value="TPP_enzyme_M"/>
    <property type="match status" value="1"/>
</dbReference>
<dbReference type="InterPro" id="IPR012000">
    <property type="entry name" value="Thiamin_PyroP_enz_cen_dom"/>
</dbReference>
<evidence type="ECO:0000259" key="4">
    <source>
        <dbReference type="Pfam" id="PF00205"/>
    </source>
</evidence>
<evidence type="ECO:0000256" key="2">
    <source>
        <dbReference type="ARBA" id="ARBA00023052"/>
    </source>
</evidence>
<evidence type="ECO:0000259" key="6">
    <source>
        <dbReference type="Pfam" id="PF02776"/>
    </source>
</evidence>
<feature type="domain" description="Thiamine pyrophosphate enzyme TPP-binding" evidence="5">
    <location>
        <begin position="405"/>
        <end position="536"/>
    </location>
</feature>
<dbReference type="Pfam" id="PF02775">
    <property type="entry name" value="TPP_enzyme_C"/>
    <property type="match status" value="1"/>
</dbReference>
<dbReference type="PANTHER" id="PTHR18968">
    <property type="entry name" value="THIAMINE PYROPHOSPHATE ENZYMES"/>
    <property type="match status" value="1"/>
</dbReference>
<comment type="caution">
    <text evidence="7">The sequence shown here is derived from an EMBL/GenBank/DDBJ whole genome shotgun (WGS) entry which is preliminary data.</text>
</comment>
<evidence type="ECO:0000313" key="7">
    <source>
        <dbReference type="EMBL" id="MEO9246308.1"/>
    </source>
</evidence>
<sequence>MTATVAEIVGQTLAGLGAGHVFGVVGSGNFVVTNALRRAGVPFTAARHEGGAATMADAYARMSGTVGIVSTHQGCGFTNAVTGVAEAAKSRTPMIVLTADVAASAVRSNFRIDQDALARSVGAVAERVHSPASAVADVVRAYRTAVNERRTVVLSLPTDLQAAPAPQPVGPTPAHDAGPLTPAVPVRPGAASVTRLAELIRGAQRPVFVAGRGGRGAGPDLAALAEAGGALVATSAVAHGLFEGDPFNLGISGGFSSPLVAETIRGADLIVGWGCTLNGWTMQQGRLIGPQATVVQVDLEDASLGANRPIDLGVLGDCGETARAVLQELRGSGAGLAAMAGSGQTGGGHRSAGYRTPEMAGRLAAEARWNDVPTEDLSGNGLIDPRVLSRELDAILPQERVVAVDSGNFMGYPSAYLRVPDENGFCLTQAFQSIGLGLATAIGAATAQPHRLPVLGTGDGGFLMAVAELETAVRLGLPLVVIVYNDAAYGAEVHHFEAEEFDYETVTFPVTDLAALARGFGAEGVVVRSVADLDAVRSRVDELLDRWRAGRPSVPLVIDARIASDGGSWWLAEAFAGH</sequence>
<reference evidence="7 8" key="1">
    <citation type="submission" date="2024-05" db="EMBL/GenBank/DDBJ databases">
        <authorList>
            <person name="Yi C."/>
        </authorList>
    </citation>
    <scope>NUCLEOTIDE SEQUENCE [LARGE SCALE GENOMIC DNA]</scope>
    <source>
        <strain evidence="7 8">XS13</strain>
    </source>
</reference>
<protein>
    <submittedName>
        <fullName evidence="7">Thiamine pyrophosphate-binding protein</fullName>
    </submittedName>
</protein>
<keyword evidence="8" id="KW-1185">Reference proteome</keyword>
<comment type="similarity">
    <text evidence="1 3">Belongs to the TPP enzyme family.</text>
</comment>
<dbReference type="SUPFAM" id="SSF52467">
    <property type="entry name" value="DHS-like NAD/FAD-binding domain"/>
    <property type="match status" value="1"/>
</dbReference>
<dbReference type="InterPro" id="IPR029061">
    <property type="entry name" value="THDP-binding"/>
</dbReference>
<feature type="domain" description="Thiamine pyrophosphate enzyme N-terminal TPP-binding" evidence="6">
    <location>
        <begin position="4"/>
        <end position="107"/>
    </location>
</feature>
<name>A0ABV0IE91_9MICC</name>
<proteinExistence type="inferred from homology"/>
<dbReference type="EMBL" id="JBDXMX010000001">
    <property type="protein sequence ID" value="MEO9246308.1"/>
    <property type="molecule type" value="Genomic_DNA"/>
</dbReference>
<accession>A0ABV0IE91</accession>